<gene>
    <name evidence="1" type="ORF">KME60_13445</name>
</gene>
<evidence type="ECO:0000313" key="2">
    <source>
        <dbReference type="Proteomes" id="UP000729701"/>
    </source>
</evidence>
<protein>
    <submittedName>
        <fullName evidence="1">Uncharacterized protein</fullName>
    </submittedName>
</protein>
<accession>A0A951QNT4</accession>
<evidence type="ECO:0000313" key="1">
    <source>
        <dbReference type="EMBL" id="MBW4668393.1"/>
    </source>
</evidence>
<reference evidence="1" key="1">
    <citation type="submission" date="2021-05" db="EMBL/GenBank/DDBJ databases">
        <authorList>
            <person name="Pietrasiak N."/>
            <person name="Ward R."/>
            <person name="Stajich J.E."/>
            <person name="Kurbessoian T."/>
        </authorList>
    </citation>
    <scope>NUCLEOTIDE SEQUENCE</scope>
    <source>
        <strain evidence="1">GSE-NOS-MK-12-04C</strain>
    </source>
</reference>
<organism evidence="1 2">
    <name type="scientific">Cyanomargarita calcarea GSE-NOS-MK-12-04C</name>
    <dbReference type="NCBI Taxonomy" id="2839659"/>
    <lineage>
        <taxon>Bacteria</taxon>
        <taxon>Bacillati</taxon>
        <taxon>Cyanobacteriota</taxon>
        <taxon>Cyanophyceae</taxon>
        <taxon>Nostocales</taxon>
        <taxon>Cyanomargaritaceae</taxon>
        <taxon>Cyanomargarita</taxon>
    </lineage>
</organism>
<proteinExistence type="predicted"/>
<dbReference type="Proteomes" id="UP000729701">
    <property type="component" value="Unassembled WGS sequence"/>
</dbReference>
<dbReference type="AlphaFoldDB" id="A0A951QNT4"/>
<sequence length="122" mass="13494">MADVNGTWLGTYWQSENPTRFEAALVQSGNALTGNILDDSFLGEAQVSGEVIGRSISFSKRYLTTSSDPVDYTGTISEDENFIQGKWKIGRRYSGVWEARRGGENLTADLENAKRKQLPVSI</sequence>
<comment type="caution">
    <text evidence="1">The sequence shown here is derived from an EMBL/GenBank/DDBJ whole genome shotgun (WGS) entry which is preliminary data.</text>
</comment>
<reference evidence="1" key="2">
    <citation type="journal article" date="2022" name="Microbiol. Resour. Announc.">
        <title>Metagenome Sequencing to Explore Phylogenomics of Terrestrial Cyanobacteria.</title>
        <authorList>
            <person name="Ward R.D."/>
            <person name="Stajich J.E."/>
            <person name="Johansen J.R."/>
            <person name="Huntemann M."/>
            <person name="Clum A."/>
            <person name="Foster B."/>
            <person name="Foster B."/>
            <person name="Roux S."/>
            <person name="Palaniappan K."/>
            <person name="Varghese N."/>
            <person name="Mukherjee S."/>
            <person name="Reddy T.B.K."/>
            <person name="Daum C."/>
            <person name="Copeland A."/>
            <person name="Chen I.A."/>
            <person name="Ivanova N.N."/>
            <person name="Kyrpides N.C."/>
            <person name="Shapiro N."/>
            <person name="Eloe-Fadrosh E.A."/>
            <person name="Pietrasiak N."/>
        </authorList>
    </citation>
    <scope>NUCLEOTIDE SEQUENCE</scope>
    <source>
        <strain evidence="1">GSE-NOS-MK-12-04C</strain>
    </source>
</reference>
<name>A0A951QNT4_9CYAN</name>
<dbReference type="EMBL" id="JAHHGZ010000012">
    <property type="protein sequence ID" value="MBW4668393.1"/>
    <property type="molecule type" value="Genomic_DNA"/>
</dbReference>